<dbReference type="Gene3D" id="3.40.50.2300">
    <property type="match status" value="3"/>
</dbReference>
<dbReference type="CDD" id="cd00156">
    <property type="entry name" value="REC"/>
    <property type="match status" value="1"/>
</dbReference>
<feature type="domain" description="OmpR/PhoB-type" evidence="5">
    <location>
        <begin position="124"/>
        <end position="223"/>
    </location>
</feature>
<dbReference type="AlphaFoldDB" id="A0A0V7ZBL7"/>
<dbReference type="CDD" id="cd00383">
    <property type="entry name" value="trans_reg_C"/>
    <property type="match status" value="1"/>
</dbReference>
<dbReference type="OrthoDB" id="442759at2"/>
<reference evidence="6 7" key="1">
    <citation type="journal article" date="2015" name="Genome Announc.">
        <title>Draft Genome of the Euendolithic (true boring) Cyanobacterium Mastigocoleus testarum strain BC008.</title>
        <authorList>
            <person name="Guida B.S."/>
            <person name="Garcia-Pichel F."/>
        </authorList>
    </citation>
    <scope>NUCLEOTIDE SEQUENCE [LARGE SCALE GENOMIC DNA]</scope>
    <source>
        <strain evidence="6 7">BC008</strain>
    </source>
</reference>
<comment type="caution">
    <text evidence="6">The sequence shown here is derived from an EMBL/GenBank/DDBJ whole genome shotgun (WGS) entry which is preliminary data.</text>
</comment>
<evidence type="ECO:0000313" key="6">
    <source>
        <dbReference type="EMBL" id="KST61905.1"/>
    </source>
</evidence>
<dbReference type="InterPro" id="IPR036641">
    <property type="entry name" value="HPT_dom_sf"/>
</dbReference>
<name>A0A0V7ZBL7_9CYAN</name>
<dbReference type="SUPFAM" id="SSF52172">
    <property type="entry name" value="CheY-like"/>
    <property type="match status" value="3"/>
</dbReference>
<dbReference type="PANTHER" id="PTHR48111">
    <property type="entry name" value="REGULATOR OF RPOS"/>
    <property type="match status" value="1"/>
</dbReference>
<dbReference type="PANTHER" id="PTHR48111:SF15">
    <property type="entry name" value="OMPR SUBFAMILY"/>
    <property type="match status" value="1"/>
</dbReference>
<comment type="caution">
    <text evidence="2">Lacks conserved residue(s) required for the propagation of feature annotation.</text>
</comment>
<dbReference type="GO" id="GO:0032993">
    <property type="term" value="C:protein-DNA complex"/>
    <property type="evidence" value="ECO:0007669"/>
    <property type="project" value="TreeGrafter"/>
</dbReference>
<evidence type="ECO:0000256" key="1">
    <source>
        <dbReference type="ARBA" id="ARBA00023125"/>
    </source>
</evidence>
<evidence type="ECO:0000256" key="3">
    <source>
        <dbReference type="PROSITE-ProRule" id="PRU01091"/>
    </source>
</evidence>
<dbReference type="GO" id="GO:0006355">
    <property type="term" value="P:regulation of DNA-templated transcription"/>
    <property type="evidence" value="ECO:0007669"/>
    <property type="project" value="InterPro"/>
</dbReference>
<feature type="DNA-binding region" description="OmpR/PhoB-type" evidence="3">
    <location>
        <begin position="124"/>
        <end position="223"/>
    </location>
</feature>
<dbReference type="InterPro" id="IPR008207">
    <property type="entry name" value="Sig_transdc_His_kin_Hpt_dom"/>
</dbReference>
<dbReference type="RefSeq" id="WP_027842369.1">
    <property type="nucleotide sequence ID" value="NZ_LMTZ01000168.1"/>
</dbReference>
<feature type="domain" description="Response regulatory" evidence="4">
    <location>
        <begin position="2"/>
        <end position="116"/>
    </location>
</feature>
<dbReference type="Gene3D" id="6.10.250.690">
    <property type="match status" value="1"/>
</dbReference>
<dbReference type="Pfam" id="PF00072">
    <property type="entry name" value="Response_reg"/>
    <property type="match status" value="2"/>
</dbReference>
<dbReference type="InterPro" id="IPR011006">
    <property type="entry name" value="CheY-like_superfamily"/>
</dbReference>
<dbReference type="GO" id="GO:0005829">
    <property type="term" value="C:cytosol"/>
    <property type="evidence" value="ECO:0007669"/>
    <property type="project" value="TreeGrafter"/>
</dbReference>
<evidence type="ECO:0000313" key="7">
    <source>
        <dbReference type="Proteomes" id="UP000053372"/>
    </source>
</evidence>
<dbReference type="EMBL" id="LMTZ01000168">
    <property type="protein sequence ID" value="KST61905.1"/>
    <property type="molecule type" value="Genomic_DNA"/>
</dbReference>
<dbReference type="SUPFAM" id="SSF46894">
    <property type="entry name" value="C-terminal effector domain of the bipartite response regulators"/>
    <property type="match status" value="1"/>
</dbReference>
<dbReference type="InterPro" id="IPR016032">
    <property type="entry name" value="Sig_transdc_resp-reg_C-effctor"/>
</dbReference>
<dbReference type="InterPro" id="IPR036388">
    <property type="entry name" value="WH-like_DNA-bd_sf"/>
</dbReference>
<dbReference type="InterPro" id="IPR001867">
    <property type="entry name" value="OmpR/PhoB-type_DNA-bd"/>
</dbReference>
<dbReference type="SMART" id="SM00448">
    <property type="entry name" value="REC"/>
    <property type="match status" value="2"/>
</dbReference>
<dbReference type="PROSITE" id="PS50110">
    <property type="entry name" value="RESPONSE_REGULATORY"/>
    <property type="match status" value="3"/>
</dbReference>
<dbReference type="InterPro" id="IPR039420">
    <property type="entry name" value="WalR-like"/>
</dbReference>
<accession>A0A0V7ZBL7</accession>
<feature type="domain" description="Response regulatory" evidence="4">
    <location>
        <begin position="504"/>
        <end position="620"/>
    </location>
</feature>
<evidence type="ECO:0000259" key="5">
    <source>
        <dbReference type="PROSITE" id="PS51755"/>
    </source>
</evidence>
<sequence>MRILVVDDDRTLVDVLKKSLAELNYAIDAVTDGEQGWIYGSTYTYDLIILDWSLPRLDGISLCERFRENGYHMPILLLTSRNGSQAKIQGLDAGADDYLGKPFDIDELAARIRALLRRVNSNSRPVLSWGNLQLDPCSGEVNYQGQLLFLTGKEYGLLELFLRHSQKIFSIEEIIQSLWSSVEYPAHATVRSHLRRLRNQLKLAGLPEDPIETVRGRGYCLKNAPQVNNPQNRIKSNVAKDSKNDKKSLHLTALNSVWEKHRQRNKQQLLILESAIKALKEENLNQSDRQEAKLIAHNLAGNLGIFGFDTESELAKELEQLLETNISQDSLELQQVESIFNTLNQNLFGEEEPENNLSDQVSSQLGQHSPLLLIVDDDTKFTEQLTQEATTQGIRTAIATTPDSARSWLDGEEHQEFPDVVIIKVSFARSAFDPTLRSKYLSLIAEFNLLTPSIPVLAIADSDRVEDRLHVARHGSSFYLKQPITPIQVIDFCKQVIERSRDKRIMVVDDDSDLLRLLPSLLEPWKFQLTTLDDPRQFWEVLQVINPHLLVLDIEMPHISGIELCQVLRNHSYWCKLPVLFLSIHQDVALREQALTSGADDFVNKPVIAKQLAVRIINCLERRA</sequence>
<feature type="domain" description="Response regulatory" evidence="4">
    <location>
        <begin position="371"/>
        <end position="497"/>
    </location>
</feature>
<dbReference type="Gene3D" id="1.20.120.160">
    <property type="entry name" value="HPT domain"/>
    <property type="match status" value="1"/>
</dbReference>
<feature type="modified residue" description="4-aspartylphosphate" evidence="2">
    <location>
        <position position="51"/>
    </location>
</feature>
<organism evidence="6 7">
    <name type="scientific">Mastigocoleus testarum BC008</name>
    <dbReference type="NCBI Taxonomy" id="371196"/>
    <lineage>
        <taxon>Bacteria</taxon>
        <taxon>Bacillati</taxon>
        <taxon>Cyanobacteriota</taxon>
        <taxon>Cyanophyceae</taxon>
        <taxon>Nostocales</taxon>
        <taxon>Hapalosiphonaceae</taxon>
        <taxon>Mastigocoleus</taxon>
    </lineage>
</organism>
<dbReference type="Proteomes" id="UP000053372">
    <property type="component" value="Unassembled WGS sequence"/>
</dbReference>
<evidence type="ECO:0000256" key="2">
    <source>
        <dbReference type="PROSITE-ProRule" id="PRU00169"/>
    </source>
</evidence>
<dbReference type="InterPro" id="IPR001789">
    <property type="entry name" value="Sig_transdc_resp-reg_receiver"/>
</dbReference>
<keyword evidence="7" id="KW-1185">Reference proteome</keyword>
<proteinExistence type="predicted"/>
<dbReference type="Pfam" id="PF01627">
    <property type="entry name" value="Hpt"/>
    <property type="match status" value="1"/>
</dbReference>
<keyword evidence="2" id="KW-0597">Phosphoprotein</keyword>
<dbReference type="SUPFAM" id="SSF47226">
    <property type="entry name" value="Histidine-containing phosphotransfer domain, HPT domain"/>
    <property type="match status" value="1"/>
</dbReference>
<feature type="modified residue" description="4-aspartylphosphate" evidence="2">
    <location>
        <position position="553"/>
    </location>
</feature>
<dbReference type="GO" id="GO:0000976">
    <property type="term" value="F:transcription cis-regulatory region binding"/>
    <property type="evidence" value="ECO:0007669"/>
    <property type="project" value="TreeGrafter"/>
</dbReference>
<protein>
    <submittedName>
        <fullName evidence="6">Transcriptional regulator</fullName>
    </submittedName>
</protein>
<dbReference type="PROSITE" id="PS51755">
    <property type="entry name" value="OMPR_PHOB"/>
    <property type="match status" value="1"/>
</dbReference>
<dbReference type="GO" id="GO:0000156">
    <property type="term" value="F:phosphorelay response regulator activity"/>
    <property type="evidence" value="ECO:0007669"/>
    <property type="project" value="TreeGrafter"/>
</dbReference>
<keyword evidence="1 3" id="KW-0238">DNA-binding</keyword>
<dbReference type="Pfam" id="PF00486">
    <property type="entry name" value="Trans_reg_C"/>
    <property type="match status" value="1"/>
</dbReference>
<evidence type="ECO:0000259" key="4">
    <source>
        <dbReference type="PROSITE" id="PS50110"/>
    </source>
</evidence>
<gene>
    <name evidence="6" type="ORF">BC008_07620</name>
</gene>
<dbReference type="SMART" id="SM00862">
    <property type="entry name" value="Trans_reg_C"/>
    <property type="match status" value="1"/>
</dbReference>
<dbReference type="Gene3D" id="1.10.10.10">
    <property type="entry name" value="Winged helix-like DNA-binding domain superfamily/Winged helix DNA-binding domain"/>
    <property type="match status" value="1"/>
</dbReference>